<keyword evidence="1" id="KW-0812">Transmembrane</keyword>
<organism evidence="2 3">
    <name type="scientific">Reticulomyxa filosa</name>
    <dbReference type="NCBI Taxonomy" id="46433"/>
    <lineage>
        <taxon>Eukaryota</taxon>
        <taxon>Sar</taxon>
        <taxon>Rhizaria</taxon>
        <taxon>Retaria</taxon>
        <taxon>Foraminifera</taxon>
        <taxon>Monothalamids</taxon>
        <taxon>Reticulomyxidae</taxon>
        <taxon>Reticulomyxa</taxon>
    </lineage>
</organism>
<feature type="non-terminal residue" evidence="2">
    <location>
        <position position="95"/>
    </location>
</feature>
<comment type="caution">
    <text evidence="2">The sequence shown here is derived from an EMBL/GenBank/DDBJ whole genome shotgun (WGS) entry which is preliminary data.</text>
</comment>
<evidence type="ECO:0000313" key="2">
    <source>
        <dbReference type="EMBL" id="ETO04686.1"/>
    </source>
</evidence>
<dbReference type="Proteomes" id="UP000023152">
    <property type="component" value="Unassembled WGS sequence"/>
</dbReference>
<gene>
    <name evidence="2" type="ORF">RFI_32711</name>
</gene>
<feature type="transmembrane region" description="Helical" evidence="1">
    <location>
        <begin position="56"/>
        <end position="77"/>
    </location>
</feature>
<reference evidence="2 3" key="1">
    <citation type="journal article" date="2013" name="Curr. Biol.">
        <title>The Genome of the Foraminiferan Reticulomyxa filosa.</title>
        <authorList>
            <person name="Glockner G."/>
            <person name="Hulsmann N."/>
            <person name="Schleicher M."/>
            <person name="Noegel A.A."/>
            <person name="Eichinger L."/>
            <person name="Gallinger C."/>
            <person name="Pawlowski J."/>
            <person name="Sierra R."/>
            <person name="Euteneuer U."/>
            <person name="Pillet L."/>
            <person name="Moustafa A."/>
            <person name="Platzer M."/>
            <person name="Groth M."/>
            <person name="Szafranski K."/>
            <person name="Schliwa M."/>
        </authorList>
    </citation>
    <scope>NUCLEOTIDE SEQUENCE [LARGE SCALE GENOMIC DNA]</scope>
</reference>
<dbReference type="EMBL" id="ASPP01029058">
    <property type="protein sequence ID" value="ETO04686.1"/>
    <property type="molecule type" value="Genomic_DNA"/>
</dbReference>
<keyword evidence="1" id="KW-0472">Membrane</keyword>
<sequence>MAKEYIKKITTIRVNTFDHNNDNKTHKTKKKKNSKDESMCFCCGIFHYRVDWTDDIAQFCIVPVLFFISTCLCVFRVRVFALLRLMQQQHALQYI</sequence>
<protein>
    <submittedName>
        <fullName evidence="2">Uncharacterized protein</fullName>
    </submittedName>
</protein>
<proteinExistence type="predicted"/>
<keyword evidence="1" id="KW-1133">Transmembrane helix</keyword>
<name>X6LTH0_RETFI</name>
<keyword evidence="3" id="KW-1185">Reference proteome</keyword>
<dbReference type="AlphaFoldDB" id="X6LTH0"/>
<evidence type="ECO:0000256" key="1">
    <source>
        <dbReference type="SAM" id="Phobius"/>
    </source>
</evidence>
<evidence type="ECO:0000313" key="3">
    <source>
        <dbReference type="Proteomes" id="UP000023152"/>
    </source>
</evidence>
<accession>X6LTH0</accession>